<feature type="domain" description="CagA exotoxin phosphopeptide substrate mimic region" evidence="3">
    <location>
        <begin position="930"/>
        <end position="965"/>
    </location>
</feature>
<feature type="coiled-coil region" evidence="1">
    <location>
        <begin position="669"/>
        <end position="696"/>
    </location>
</feature>
<name>Q4PLI5_HELPX</name>
<accession>Q4PLI5</accession>
<evidence type="ECO:0000256" key="2">
    <source>
        <dbReference type="SAM" id="MobiDB-lite"/>
    </source>
</evidence>
<protein>
    <submittedName>
        <fullName evidence="5">Cytotoxin-associated protein A</fullName>
    </submittedName>
</protein>
<dbReference type="InterPro" id="IPR005169">
    <property type="entry name" value="CagA_C"/>
</dbReference>
<feature type="region of interest" description="Disordered" evidence="2">
    <location>
        <begin position="621"/>
        <end position="643"/>
    </location>
</feature>
<evidence type="ECO:0000256" key="1">
    <source>
        <dbReference type="SAM" id="Coils"/>
    </source>
</evidence>
<evidence type="ECO:0000259" key="3">
    <source>
        <dbReference type="Pfam" id="PF03507"/>
    </source>
</evidence>
<feature type="domain" description="CagA N-terminal" evidence="4">
    <location>
        <begin position="1"/>
        <end position="867"/>
    </location>
</feature>
<dbReference type="Pfam" id="PF03507">
    <property type="entry name" value="CagA"/>
    <property type="match status" value="3"/>
</dbReference>
<evidence type="ECO:0000313" key="5">
    <source>
        <dbReference type="EMBL" id="AAY68033.1"/>
    </source>
</evidence>
<dbReference type="Gene3D" id="1.10.357.130">
    <property type="match status" value="1"/>
</dbReference>
<sequence>MTNETINQQPQTEAAFNPQQFINNLRAAFLKVDNAVASYDPDQKPIVDKNDRDNRQAFDGISQLREEYSNKAIKNPAKKNQYFSSFISKSNDLINKDNLIDVDSSTKSFQKFGDQRYQIFMDWVSHQNDPSKINTRSIRNFMENIIQPPIPDDKEKAEFLRSAKQSFAGIIIGNQIRTDQKFMGVFDESLKERQEAEKTGGDWLDIFLSFIFDKKQSSDIKETLNQEPVPHVQPDIATTTTDIQGLPPEARDLLDERGNFSKFTLGDMEMLDVEGVADIDPNYKFNQLLIHNNALSSVLMGSHNGVEPEKVSLLYGGNGGPEARHDWNATVGYKDQQGNNVATIINVHMKNGSGLVIAGGEKGINNPSFYLYKEDQLTGSQRALSQEEIRNKVDFMEFLAQNNAKLDNLSEKEKEKFQTEIKDFQKDSKAYLDALGNDRIAFVSKKDPKHSALITEFNKGDLSYTLKDYGKKADKALDREKNVTLRGNLKHDGVMFVDYSNFKYTNASKNPNKGVGATNGVSHLDAGFSKVAVFNLPDLNNLAITSLVRRDLEDKLIAKGLSLQEVNKLIKDFLNSNKELVGKVLNLNKAVVEAKNTGNYDEVKKAQKDLEKSLRKREHLEKEVEKKLESKSGNKNKMEAKAQANSQKDEIFALINKEANRDARAIAYTQNLKGIKRELSDKLENVNKNLKDFSKSFDEFKNGKNKDFSKAEETLKALKGSVKDLGINPEWISKVENLNAALNEFKNGKNKDFSKVTQAKSDLENSIKDVIINQKITDKVDNLNQAVSVAKATGDFSGVEQALADLKNFSKEQLAQQAQKNESFNVGKKSEIYQSVKNGVNGTLVGNGLSKAEATTLSKSFSDIKKELNAKLGNFNNNNNNGLKNEPIYAKVNKKKAGQAASLEEPIYAQVAKKVNAKIDRLNQIASGLGGVGQAAGFPLKRHDKVDDLSKVGRSVSPEPIYAQVAKKVNAKIDRLNQIASGLGGVGQAAGFPLKRHDKVDDLSKVGRSVSPEPIYATIDDLGGPFPLKRHDKVDDLSKVGLSRNQKLAQKIDNLNQAVSEAKAGFFGNLEQTIDNLKDSTKHNPMNLWVESAKKVPASLSAKLDNYATNSHTRINSNIHNGAINEKATGMLTQKNPEWLKLVNDKIVAHNVGSAPLSAYDKIGFNQKNMKDYSDSFKFSTKLNNAVKDIKFGFTQFLANACSTGYYCLAEENAEHGIKNVNTKGGFQKS</sequence>
<proteinExistence type="predicted"/>
<gene>
    <name evidence="5" type="primary">cagA</name>
</gene>
<reference evidence="5" key="1">
    <citation type="submission" date="2005-05" db="EMBL/GenBank/DDBJ databases">
        <title>Helicobacter pylori stimulates matrix metalloproteinase-1 secretion from gastric epithelial cells via CagA-dependent and independent mechanisms: requirement for Erk activation.</title>
        <authorList>
            <person name="Kim S.Y."/>
            <person name="Blaser M.J."/>
            <person name="Lee Y.C."/>
            <person name="Pillinger M.H."/>
        </authorList>
    </citation>
    <scope>NUCLEOTIDE SEQUENCE</scope>
    <source>
        <strain evidence="5">7bqs</strain>
    </source>
</reference>
<feature type="domain" description="CagA exotoxin phosphopeptide substrate mimic region" evidence="3">
    <location>
        <begin position="1023"/>
        <end position="1055"/>
    </location>
</feature>
<dbReference type="GO" id="GO:0019534">
    <property type="term" value="F:toxin transmembrane transporter activity"/>
    <property type="evidence" value="ECO:0007669"/>
    <property type="project" value="InterPro"/>
</dbReference>
<dbReference type="InterPro" id="IPR004355">
    <property type="entry name" value="IVSec_CagA"/>
</dbReference>
<dbReference type="EMBL" id="DQ067454">
    <property type="protein sequence ID" value="AAY68033.1"/>
    <property type="molecule type" value="Genomic_DNA"/>
</dbReference>
<dbReference type="NCBIfam" id="NF033422">
    <property type="entry name" value="onco_T4SS_CagA"/>
    <property type="match status" value="1"/>
</dbReference>
<dbReference type="Gene3D" id="1.20.120.1270">
    <property type="entry name" value="CagA exotoxin domain III"/>
    <property type="match status" value="5"/>
</dbReference>
<organism evidence="5">
    <name type="scientific">Helicobacter pylori</name>
    <name type="common">Campylobacter pylori</name>
    <dbReference type="NCBI Taxonomy" id="210"/>
    <lineage>
        <taxon>Bacteria</taxon>
        <taxon>Pseudomonadati</taxon>
        <taxon>Campylobacterota</taxon>
        <taxon>Epsilonproteobacteria</taxon>
        <taxon>Campylobacterales</taxon>
        <taxon>Helicobacteraceae</taxon>
        <taxon>Helicobacter</taxon>
    </lineage>
</organism>
<feature type="compositionally biased region" description="Basic and acidic residues" evidence="2">
    <location>
        <begin position="621"/>
        <end position="640"/>
    </location>
</feature>
<keyword evidence="1" id="KW-0175">Coiled coil</keyword>
<feature type="domain" description="CagA exotoxin phosphopeptide substrate mimic region" evidence="3">
    <location>
        <begin position="984"/>
        <end position="1022"/>
    </location>
</feature>
<dbReference type="Pfam" id="PF18971">
    <property type="entry name" value="CagA_N"/>
    <property type="match status" value="1"/>
</dbReference>
<dbReference type="AlphaFoldDB" id="Q4PLI5"/>
<dbReference type="InterPro" id="IPR045157">
    <property type="entry name" value="CagA_N"/>
</dbReference>
<dbReference type="PRINTS" id="PR01553">
    <property type="entry name" value="TYPE4SSCAGA"/>
</dbReference>
<evidence type="ECO:0000259" key="4">
    <source>
        <dbReference type="Pfam" id="PF18971"/>
    </source>
</evidence>